<accession>A0A6A1VN36</accession>
<gene>
    <name evidence="3" type="ORF">CJ030_MR5G003570</name>
    <name evidence="2" type="ORF">CJ030_MR5G003573</name>
</gene>
<dbReference type="AlphaFoldDB" id="A0A6A1VN36"/>
<evidence type="ECO:0000313" key="3">
    <source>
        <dbReference type="EMBL" id="KAB1213360.1"/>
    </source>
</evidence>
<evidence type="ECO:0000256" key="1">
    <source>
        <dbReference type="SAM" id="MobiDB-lite"/>
    </source>
</evidence>
<dbReference type="EMBL" id="RXIC02000023">
    <property type="protein sequence ID" value="KAB1213360.1"/>
    <property type="molecule type" value="Genomic_DNA"/>
</dbReference>
<protein>
    <submittedName>
        <fullName evidence="2">Uncharacterized protein</fullName>
    </submittedName>
</protein>
<feature type="region of interest" description="Disordered" evidence="1">
    <location>
        <begin position="179"/>
        <end position="199"/>
    </location>
</feature>
<dbReference type="Proteomes" id="UP000516437">
    <property type="component" value="Chromosome 5"/>
</dbReference>
<sequence>MSRKTLDCGTQLSEVDWKGSPKVGNDDQKVKRGGGWSRQRRDWKIAGVMVDRAPGILYRHAKGWFAFYVRLIVSLNIALQDFEARFGNRFQITLLKQVCKPLKERLNLMRVGAYEVDWVAVNTFKSDRDVIEMINRPQAEKRKGIGAEGLGEGLGEGVDCEGIGGEEVGSKGLGEAIGEGLKGGVSGDDNDVEREREREEGFDYGMDLSDFPELHDDKPDIYEEVGNEEDVGVNLIKALIFQTEP</sequence>
<evidence type="ECO:0000313" key="2">
    <source>
        <dbReference type="EMBL" id="KAB1213357.1"/>
    </source>
</evidence>
<reference evidence="2" key="1">
    <citation type="submission" date="2018-07" db="EMBL/GenBank/DDBJ databases">
        <authorList>
            <person name="Gao Z.-S."/>
            <person name="Jia H.-M."/>
            <person name="Jia H.-J."/>
            <person name="Cai Q.-L."/>
            <person name="Wang Y."/>
            <person name="Zhao H.-B."/>
        </authorList>
    </citation>
    <scope>NUCLEOTIDE SEQUENCE</scope>
    <source>
        <tissue evidence="2">Leaves</tissue>
    </source>
</reference>
<comment type="caution">
    <text evidence="2">The sequence shown here is derived from an EMBL/GenBank/DDBJ whole genome shotgun (WGS) entry which is preliminary data.</text>
</comment>
<proteinExistence type="predicted"/>
<reference evidence="2 4" key="2">
    <citation type="journal article" date="2019" name="Plant Biotechnol. J.">
        <title>The red bayberry genome and genetic basis of sex determination.</title>
        <authorList>
            <person name="Jia H.M."/>
            <person name="Jia H.J."/>
            <person name="Cai Q.L."/>
            <person name="Wang Y."/>
            <person name="Zhao H.B."/>
            <person name="Yang W.F."/>
            <person name="Wang G.Y."/>
            <person name="Li Y.H."/>
            <person name="Zhan D.L."/>
            <person name="Shen Y.T."/>
            <person name="Niu Q.F."/>
            <person name="Chang L."/>
            <person name="Qiu J."/>
            <person name="Zhao L."/>
            <person name="Xie H.B."/>
            <person name="Fu W.Y."/>
            <person name="Jin J."/>
            <person name="Li X.W."/>
            <person name="Jiao Y."/>
            <person name="Zhou C.C."/>
            <person name="Tu T."/>
            <person name="Chai C.Y."/>
            <person name="Gao J.L."/>
            <person name="Fan L.J."/>
            <person name="van de Weg E."/>
            <person name="Wang J.Y."/>
            <person name="Gao Z.S."/>
        </authorList>
    </citation>
    <scope>NUCLEOTIDE SEQUENCE [LARGE SCALE GENOMIC DNA]</scope>
    <source>
        <tissue evidence="2">Leaves</tissue>
    </source>
</reference>
<keyword evidence="4" id="KW-1185">Reference proteome</keyword>
<name>A0A6A1VN36_9ROSI</name>
<dbReference type="EMBL" id="RXIC02000023">
    <property type="protein sequence ID" value="KAB1213357.1"/>
    <property type="molecule type" value="Genomic_DNA"/>
</dbReference>
<organism evidence="2 4">
    <name type="scientific">Morella rubra</name>
    <name type="common">Chinese bayberry</name>
    <dbReference type="NCBI Taxonomy" id="262757"/>
    <lineage>
        <taxon>Eukaryota</taxon>
        <taxon>Viridiplantae</taxon>
        <taxon>Streptophyta</taxon>
        <taxon>Embryophyta</taxon>
        <taxon>Tracheophyta</taxon>
        <taxon>Spermatophyta</taxon>
        <taxon>Magnoliopsida</taxon>
        <taxon>eudicotyledons</taxon>
        <taxon>Gunneridae</taxon>
        <taxon>Pentapetalae</taxon>
        <taxon>rosids</taxon>
        <taxon>fabids</taxon>
        <taxon>Fagales</taxon>
        <taxon>Myricaceae</taxon>
        <taxon>Morella</taxon>
    </lineage>
</organism>
<evidence type="ECO:0000313" key="4">
    <source>
        <dbReference type="Proteomes" id="UP000516437"/>
    </source>
</evidence>
<reference evidence="2" key="3">
    <citation type="submission" date="2019-09" db="EMBL/GenBank/DDBJ databases">
        <authorList>
            <person name="Gao Z."/>
        </authorList>
    </citation>
    <scope>NUCLEOTIDE SEQUENCE</scope>
    <source>
        <tissue evidence="2">Leaves</tissue>
    </source>
</reference>